<dbReference type="Proteomes" id="UP001292079">
    <property type="component" value="Unassembled WGS sequence"/>
</dbReference>
<accession>A0AAE1ZLN9</accession>
<dbReference type="EMBL" id="JALJAT010000001">
    <property type="protein sequence ID" value="KAK4475567.1"/>
    <property type="molecule type" value="Genomic_DNA"/>
</dbReference>
<reference evidence="5" key="1">
    <citation type="submission" date="2022-04" db="EMBL/GenBank/DDBJ databases">
        <authorList>
            <person name="Xu L."/>
            <person name="Lv Z."/>
        </authorList>
    </citation>
    <scope>NUCLEOTIDE SEQUENCE</scope>
    <source>
        <strain evidence="5">LV_2022a</strain>
    </source>
</reference>
<reference evidence="5" key="2">
    <citation type="journal article" date="2023" name="Infect Dis Poverty">
        <title>Chromosome-scale genome of the human blood fluke Schistosoma mekongi and its implications for public health.</title>
        <authorList>
            <person name="Zhou M."/>
            <person name="Xu L."/>
            <person name="Xu D."/>
            <person name="Chen W."/>
            <person name="Khan J."/>
            <person name="Hu Y."/>
            <person name="Huang H."/>
            <person name="Wei H."/>
            <person name="Zhang Y."/>
            <person name="Chusongsang P."/>
            <person name="Tanasarnprasert K."/>
            <person name="Hu X."/>
            <person name="Limpanont Y."/>
            <person name="Lv Z."/>
        </authorList>
    </citation>
    <scope>NUCLEOTIDE SEQUENCE</scope>
    <source>
        <strain evidence="5">LV_2022a</strain>
    </source>
</reference>
<feature type="domain" description="CW-type" evidence="4">
    <location>
        <begin position="111"/>
        <end position="168"/>
    </location>
</feature>
<evidence type="ECO:0000256" key="3">
    <source>
        <dbReference type="ARBA" id="ARBA00022833"/>
    </source>
</evidence>
<dbReference type="PROSITE" id="PS51050">
    <property type="entry name" value="ZF_CW"/>
    <property type="match status" value="1"/>
</dbReference>
<proteinExistence type="predicted"/>
<dbReference type="GO" id="GO:0008270">
    <property type="term" value="F:zinc ion binding"/>
    <property type="evidence" value="ECO:0007669"/>
    <property type="project" value="UniProtKB-KW"/>
</dbReference>
<name>A0AAE1ZLN9_SCHME</name>
<dbReference type="Gene3D" id="1.10.10.10">
    <property type="entry name" value="Winged helix-like DNA-binding domain superfamily/Winged helix DNA-binding domain"/>
    <property type="match status" value="1"/>
</dbReference>
<protein>
    <recommendedName>
        <fullName evidence="4">CW-type domain-containing protein</fullName>
    </recommendedName>
</protein>
<evidence type="ECO:0000256" key="1">
    <source>
        <dbReference type="ARBA" id="ARBA00022723"/>
    </source>
</evidence>
<evidence type="ECO:0000313" key="5">
    <source>
        <dbReference type="EMBL" id="KAK4475567.1"/>
    </source>
</evidence>
<keyword evidence="1" id="KW-0479">Metal-binding</keyword>
<sequence>MNISGFEINHGTQSQFCENPYCSSVIPLCFAGINTLCARNRSKSDWYHFSFGEHVCSNCFELLNTNTPKHKSQSVNSVWRHRMNLWRREWLKRSSQLGRRRILNAANFLAAQMLPWWLKCNKCGHWRQLPPQTPVGSTKCNFRPDKFTCADIVKVSDAPCSWPVDERVKIVIDKPQDFLASMHTHAWLQASPALKASSSYGVDLAGLSPDPLPGFTIEDEKTMPSDSPFRVFEEDGAFSPIDLHAWERFSFSEMSRFPTLYLAVRNLVLCLWFRNPKRLLTSKFAANHCFIRGLLRIVLCEHWIPHLVEELTCRALINVGICQTDSYNQELVNEKVNDIIPGDVSSDHVPHKFQLRLVTDSDLTAAVTIRQVWNALYLRHLHTVSDQQHAIQQQPYFPFCVKLISSPGKQLSTFTGTSNNNALNKLTELILQFPTSNNNYNNATTDEVVTNGFHGDLCDKDAEMRKLTPTDKISEKCEQYPILRIPSLVSPVQIGEDKNLSSLFVPLHSWSDRIYTHSHHPVSMFAWQTGLELHSTPKCLLLRSSGGRVHSNESTSDHDVKTLIPIPSDQSVRIEFHVEAVLDLVIQLCSNKTENIIGFNPKLEEMEVEQNLVNDNISNNTNSSILRSLTHESLDKTSSVEDCWDEMDSEVRKRLTDLTGNSIEQSLIEYFLASIEYDLTEPLTTNFTESSKSYLQWNSQLPTARLDQLPVCHFNETATTTTTETELIQQRSNLDGENLSAYTSCVIRTPLTMSRCFNDSDSFLPGPISYLWDCLTKDILASDNTSDDSCNQLISIALENNDFDGNTSSFLSLSSSSSDENIIDIDSSLNIVSTPSKSSQPIDNNNNHMNNNGMVASNNLRNIRLNYINGTELVDWVIVTTPIDRIRLHFSSKSLQSNDVLNQSFQYSKQPSLSICLPPYLRPILIDEHYLLKNESYNLNANRSTDRSVSQYSTNARLITVTLVYSSSWWRQYTAEGSVNSNSSHTDSSHGDNKCSELFSFLPDSRENRGFCHVFRDLRPDINSPGILQTQIFAAAADHWWDKADVLLETSVDRYLKTHFMISSTDQCQLLSSYIARLQTPSINSPMNCVCVVNEDLSEQWLHIKQFAWMELVKRTGIFIVNFMRNENYMDYTSRNGNYSRIGINNTNCLTASELIYASNPLHNSSMDAVTSAVQAGLELANLTLHLLPHRNQSYTALSSLFLLHSESDENLVCLD</sequence>
<evidence type="ECO:0000313" key="6">
    <source>
        <dbReference type="Proteomes" id="UP001292079"/>
    </source>
</evidence>
<dbReference type="AlphaFoldDB" id="A0AAE1ZLN9"/>
<keyword evidence="6" id="KW-1185">Reference proteome</keyword>
<evidence type="ECO:0000259" key="4">
    <source>
        <dbReference type="PROSITE" id="PS51050"/>
    </source>
</evidence>
<dbReference type="InterPro" id="IPR011124">
    <property type="entry name" value="Znf_CW"/>
</dbReference>
<dbReference type="InterPro" id="IPR036388">
    <property type="entry name" value="WH-like_DNA-bd_sf"/>
</dbReference>
<dbReference type="InterPro" id="IPR009057">
    <property type="entry name" value="Homeodomain-like_sf"/>
</dbReference>
<comment type="caution">
    <text evidence="5">The sequence shown here is derived from an EMBL/GenBank/DDBJ whole genome shotgun (WGS) entry which is preliminary data.</text>
</comment>
<keyword evidence="2" id="KW-0863">Zinc-finger</keyword>
<keyword evidence="3" id="KW-0862">Zinc</keyword>
<gene>
    <name evidence="5" type="ORF">MN116_000845</name>
</gene>
<organism evidence="5 6">
    <name type="scientific">Schistosoma mekongi</name>
    <name type="common">Parasitic worm</name>
    <dbReference type="NCBI Taxonomy" id="38744"/>
    <lineage>
        <taxon>Eukaryota</taxon>
        <taxon>Metazoa</taxon>
        <taxon>Spiralia</taxon>
        <taxon>Lophotrochozoa</taxon>
        <taxon>Platyhelminthes</taxon>
        <taxon>Trematoda</taxon>
        <taxon>Digenea</taxon>
        <taxon>Strigeidida</taxon>
        <taxon>Schistosomatoidea</taxon>
        <taxon>Schistosomatidae</taxon>
        <taxon>Schistosoma</taxon>
    </lineage>
</organism>
<dbReference type="SUPFAM" id="SSF46689">
    <property type="entry name" value="Homeodomain-like"/>
    <property type="match status" value="1"/>
</dbReference>
<evidence type="ECO:0000256" key="2">
    <source>
        <dbReference type="ARBA" id="ARBA00022771"/>
    </source>
</evidence>